<accession>A0A917SYM2</accession>
<dbReference type="SUPFAM" id="SSF161098">
    <property type="entry name" value="MetI-like"/>
    <property type="match status" value="1"/>
</dbReference>
<evidence type="ECO:0000313" key="10">
    <source>
        <dbReference type="EMBL" id="GGM02835.1"/>
    </source>
</evidence>
<dbReference type="InterPro" id="IPR000515">
    <property type="entry name" value="MetI-like"/>
</dbReference>
<dbReference type="PANTHER" id="PTHR30193">
    <property type="entry name" value="ABC TRANSPORTER PERMEASE PROTEIN"/>
    <property type="match status" value="1"/>
</dbReference>
<evidence type="ECO:0000313" key="11">
    <source>
        <dbReference type="Proteomes" id="UP000642070"/>
    </source>
</evidence>
<dbReference type="GO" id="GO:0055085">
    <property type="term" value="P:transmembrane transport"/>
    <property type="evidence" value="ECO:0007669"/>
    <property type="project" value="InterPro"/>
</dbReference>
<organism evidence="10 11">
    <name type="scientific">Dactylosporangium sucinum</name>
    <dbReference type="NCBI Taxonomy" id="1424081"/>
    <lineage>
        <taxon>Bacteria</taxon>
        <taxon>Bacillati</taxon>
        <taxon>Actinomycetota</taxon>
        <taxon>Actinomycetes</taxon>
        <taxon>Micromonosporales</taxon>
        <taxon>Micromonosporaceae</taxon>
        <taxon>Dactylosporangium</taxon>
    </lineage>
</organism>
<dbReference type="Gene3D" id="1.10.3720.10">
    <property type="entry name" value="MetI-like"/>
    <property type="match status" value="1"/>
</dbReference>
<protein>
    <submittedName>
        <fullName evidence="10">Sugar ABC transporter permease</fullName>
    </submittedName>
</protein>
<dbReference type="PANTHER" id="PTHR30193:SF37">
    <property type="entry name" value="INNER MEMBRANE ABC TRANSPORTER PERMEASE PROTEIN YCJO"/>
    <property type="match status" value="1"/>
</dbReference>
<evidence type="ECO:0000256" key="1">
    <source>
        <dbReference type="ARBA" id="ARBA00004651"/>
    </source>
</evidence>
<evidence type="ECO:0000256" key="7">
    <source>
        <dbReference type="RuleBase" id="RU363032"/>
    </source>
</evidence>
<sequence length="314" mass="34176">MAALAPPRAGARRAPAPAPSSRRRPFRLRASLVPWAFLAPALILFALFKFVPMARAIEMGFYEVRPYLGDRWVGADNYREVVTDDTFLAAIWHTVVLAVGQTAGSIVIGLVLALLVEGQARSLWFVRTAVFLPTVAAMAVVAEVWRILYYPAPDGAINAVLGWVGVGPSQFLNSQDTSLWSVMAVGVWRGAPYDMMIFIAGLAGVDRTLYEAASVDGASGWRRLWHVTFPALRPVFAILFTLAAIRGMRVFTEIFLLTNGGPNGSTEVLMTLIYKLGLERNELGVAAAGSVVLLLATVVLTLAVQYARSRRAER</sequence>
<evidence type="ECO:0000256" key="2">
    <source>
        <dbReference type="ARBA" id="ARBA00022448"/>
    </source>
</evidence>
<dbReference type="PROSITE" id="PS50928">
    <property type="entry name" value="ABC_TM1"/>
    <property type="match status" value="1"/>
</dbReference>
<dbReference type="GO" id="GO:0005886">
    <property type="term" value="C:plasma membrane"/>
    <property type="evidence" value="ECO:0007669"/>
    <property type="project" value="UniProtKB-SubCell"/>
</dbReference>
<evidence type="ECO:0000256" key="8">
    <source>
        <dbReference type="SAM" id="MobiDB-lite"/>
    </source>
</evidence>
<keyword evidence="3" id="KW-1003">Cell membrane</keyword>
<feature type="domain" description="ABC transmembrane type-1" evidence="9">
    <location>
        <begin position="91"/>
        <end position="304"/>
    </location>
</feature>
<keyword evidence="4 7" id="KW-0812">Transmembrane</keyword>
<keyword evidence="5 7" id="KW-1133">Transmembrane helix</keyword>
<evidence type="ECO:0000259" key="9">
    <source>
        <dbReference type="PROSITE" id="PS50928"/>
    </source>
</evidence>
<proteinExistence type="inferred from homology"/>
<feature type="transmembrane region" description="Helical" evidence="7">
    <location>
        <begin position="128"/>
        <end position="148"/>
    </location>
</feature>
<feature type="transmembrane region" description="Helical" evidence="7">
    <location>
        <begin position="179"/>
        <end position="203"/>
    </location>
</feature>
<keyword evidence="11" id="KW-1185">Reference proteome</keyword>
<keyword evidence="6 7" id="KW-0472">Membrane</keyword>
<feature type="compositionally biased region" description="Low complexity" evidence="8">
    <location>
        <begin position="1"/>
        <end position="15"/>
    </location>
</feature>
<dbReference type="RefSeq" id="WP_190247593.1">
    <property type="nucleotide sequence ID" value="NZ_BMPI01000001.1"/>
</dbReference>
<name>A0A917SYM2_9ACTN</name>
<dbReference type="AlphaFoldDB" id="A0A917SYM2"/>
<dbReference type="CDD" id="cd06261">
    <property type="entry name" value="TM_PBP2"/>
    <property type="match status" value="1"/>
</dbReference>
<dbReference type="InterPro" id="IPR035906">
    <property type="entry name" value="MetI-like_sf"/>
</dbReference>
<feature type="transmembrane region" description="Helical" evidence="7">
    <location>
        <begin position="90"/>
        <end position="116"/>
    </location>
</feature>
<dbReference type="Pfam" id="PF00528">
    <property type="entry name" value="BPD_transp_1"/>
    <property type="match status" value="1"/>
</dbReference>
<feature type="region of interest" description="Disordered" evidence="8">
    <location>
        <begin position="1"/>
        <end position="22"/>
    </location>
</feature>
<evidence type="ECO:0000256" key="5">
    <source>
        <dbReference type="ARBA" id="ARBA00022989"/>
    </source>
</evidence>
<evidence type="ECO:0000256" key="4">
    <source>
        <dbReference type="ARBA" id="ARBA00022692"/>
    </source>
</evidence>
<dbReference type="InterPro" id="IPR051393">
    <property type="entry name" value="ABC_transporter_permease"/>
</dbReference>
<comment type="subcellular location">
    <subcellularLocation>
        <location evidence="1 7">Cell membrane</location>
        <topology evidence="1 7">Multi-pass membrane protein</topology>
    </subcellularLocation>
</comment>
<gene>
    <name evidence="10" type="ORF">GCM10007977_000270</name>
</gene>
<reference evidence="10" key="1">
    <citation type="journal article" date="2014" name="Int. J. Syst. Evol. Microbiol.">
        <title>Complete genome sequence of Corynebacterium casei LMG S-19264T (=DSM 44701T), isolated from a smear-ripened cheese.</title>
        <authorList>
            <consortium name="US DOE Joint Genome Institute (JGI-PGF)"/>
            <person name="Walter F."/>
            <person name="Albersmeier A."/>
            <person name="Kalinowski J."/>
            <person name="Ruckert C."/>
        </authorList>
    </citation>
    <scope>NUCLEOTIDE SEQUENCE</scope>
    <source>
        <strain evidence="10">JCM 19831</strain>
    </source>
</reference>
<evidence type="ECO:0000256" key="3">
    <source>
        <dbReference type="ARBA" id="ARBA00022475"/>
    </source>
</evidence>
<feature type="transmembrane region" description="Helical" evidence="7">
    <location>
        <begin position="224"/>
        <end position="245"/>
    </location>
</feature>
<dbReference type="EMBL" id="BMPI01000001">
    <property type="protein sequence ID" value="GGM02835.1"/>
    <property type="molecule type" value="Genomic_DNA"/>
</dbReference>
<reference evidence="10" key="2">
    <citation type="submission" date="2020-09" db="EMBL/GenBank/DDBJ databases">
        <authorList>
            <person name="Sun Q."/>
            <person name="Ohkuma M."/>
        </authorList>
    </citation>
    <scope>NUCLEOTIDE SEQUENCE</scope>
    <source>
        <strain evidence="10">JCM 19831</strain>
    </source>
</reference>
<keyword evidence="2 7" id="KW-0813">Transport</keyword>
<feature type="transmembrane region" description="Helical" evidence="7">
    <location>
        <begin position="283"/>
        <end position="304"/>
    </location>
</feature>
<dbReference type="Proteomes" id="UP000642070">
    <property type="component" value="Unassembled WGS sequence"/>
</dbReference>
<comment type="caution">
    <text evidence="10">The sequence shown here is derived from an EMBL/GenBank/DDBJ whole genome shotgun (WGS) entry which is preliminary data.</text>
</comment>
<evidence type="ECO:0000256" key="6">
    <source>
        <dbReference type="ARBA" id="ARBA00023136"/>
    </source>
</evidence>
<comment type="similarity">
    <text evidence="7">Belongs to the binding-protein-dependent transport system permease family.</text>
</comment>
<feature type="transmembrane region" description="Helical" evidence="7">
    <location>
        <begin position="32"/>
        <end position="51"/>
    </location>
</feature>